<dbReference type="AlphaFoldDB" id="A0A9P0D087"/>
<evidence type="ECO:0000313" key="4">
    <source>
        <dbReference type="EMBL" id="CAH1112468.1"/>
    </source>
</evidence>
<dbReference type="SMART" id="SM01017">
    <property type="entry name" value="Arrestin_C"/>
    <property type="match status" value="1"/>
</dbReference>
<dbReference type="OrthoDB" id="2333384at2759"/>
<dbReference type="SUPFAM" id="SSF81296">
    <property type="entry name" value="E set domains"/>
    <property type="match status" value="2"/>
</dbReference>
<dbReference type="InterPro" id="IPR014756">
    <property type="entry name" value="Ig_E-set"/>
</dbReference>
<feature type="domain" description="Arrestin C-terminal-like" evidence="3">
    <location>
        <begin position="160"/>
        <end position="294"/>
    </location>
</feature>
<comment type="similarity">
    <text evidence="1">Belongs to the arrestin family.</text>
</comment>
<reference evidence="4" key="1">
    <citation type="submission" date="2022-01" db="EMBL/GenBank/DDBJ databases">
        <authorList>
            <person name="King R."/>
        </authorList>
    </citation>
    <scope>NUCLEOTIDE SEQUENCE</scope>
</reference>
<evidence type="ECO:0000313" key="5">
    <source>
        <dbReference type="Proteomes" id="UP001153636"/>
    </source>
</evidence>
<keyword evidence="2" id="KW-0716">Sensory transduction</keyword>
<keyword evidence="5" id="KW-1185">Reference proteome</keyword>
<dbReference type="Pfam" id="PF02752">
    <property type="entry name" value="Arrestin_C"/>
    <property type="match status" value="1"/>
</dbReference>
<dbReference type="GO" id="GO:0015031">
    <property type="term" value="P:protein transport"/>
    <property type="evidence" value="ECO:0007669"/>
    <property type="project" value="TreeGrafter"/>
</dbReference>
<dbReference type="PANTHER" id="PTHR11188">
    <property type="entry name" value="ARRESTIN DOMAIN CONTAINING PROTEIN"/>
    <property type="match status" value="1"/>
</dbReference>
<evidence type="ECO:0000259" key="3">
    <source>
        <dbReference type="SMART" id="SM01017"/>
    </source>
</evidence>
<dbReference type="InterPro" id="IPR011021">
    <property type="entry name" value="Arrestin-like_N"/>
</dbReference>
<evidence type="ECO:0000256" key="1">
    <source>
        <dbReference type="ARBA" id="ARBA00005298"/>
    </source>
</evidence>
<dbReference type="Pfam" id="PF00339">
    <property type="entry name" value="Arrestin_N"/>
    <property type="match status" value="1"/>
</dbReference>
<dbReference type="InterPro" id="IPR050357">
    <property type="entry name" value="Arrestin_domain-protein"/>
</dbReference>
<protein>
    <recommendedName>
        <fullName evidence="3">Arrestin C-terminal-like domain-containing protein</fullName>
    </recommendedName>
</protein>
<dbReference type="Gene3D" id="2.60.40.640">
    <property type="match status" value="2"/>
</dbReference>
<dbReference type="Proteomes" id="UP001153636">
    <property type="component" value="Chromosome 6"/>
</dbReference>
<accession>A0A9P0D087</accession>
<dbReference type="PANTHER" id="PTHR11188:SF17">
    <property type="entry name" value="FI21816P1"/>
    <property type="match status" value="1"/>
</dbReference>
<dbReference type="InterPro" id="IPR014752">
    <property type="entry name" value="Arrestin-like_C"/>
</dbReference>
<dbReference type="GO" id="GO:0005737">
    <property type="term" value="C:cytoplasm"/>
    <property type="evidence" value="ECO:0007669"/>
    <property type="project" value="TreeGrafter"/>
</dbReference>
<gene>
    <name evidence="4" type="ORF">PSYICH_LOCUS12098</name>
</gene>
<proteinExistence type="inferred from homology"/>
<sequence>MTCTIELQTSGPFSPGKTINAKLLCLFDTSEIIEGIKCSLVGEERTQFNGEDDTKHEGLESFLKDDIEIIQASTILSGTYKYPFSFDLPAGIPSSFEHINGRVVYEITAEISRGDGRYYRNSKTIQVSVPVDLNDMAHEISMVPVIYPVEKKIDACWLCYSADLTISLRLEKDAYLLGETIKIKIDIKTVTGNGIANVIAKLLAHTEVTSEHPQRRKFIAVDKIAKKSDNNGQEGFSQKVYSFDLEVPMDCNVPSLSKCKLIRRRYSITAIVNLNGCFDPIKIPVDIKLGHITVQEPRPIGFSKPPEQDTEPSIVPYSKNNMAQAAVANHLPYPIDDFNFPSPSHHHVVPPLPIVHLPTSYTAIPSAPPLATMYSPRHFTPRTEEEVAALLPRNSNDQMIPPPTYDEAILK</sequence>
<dbReference type="InterPro" id="IPR011022">
    <property type="entry name" value="Arrestin_C-like"/>
</dbReference>
<evidence type="ECO:0000256" key="2">
    <source>
        <dbReference type="ARBA" id="ARBA00022606"/>
    </source>
</evidence>
<name>A0A9P0D087_9CUCU</name>
<organism evidence="4 5">
    <name type="scientific">Psylliodes chrysocephalus</name>
    <dbReference type="NCBI Taxonomy" id="3402493"/>
    <lineage>
        <taxon>Eukaryota</taxon>
        <taxon>Metazoa</taxon>
        <taxon>Ecdysozoa</taxon>
        <taxon>Arthropoda</taxon>
        <taxon>Hexapoda</taxon>
        <taxon>Insecta</taxon>
        <taxon>Pterygota</taxon>
        <taxon>Neoptera</taxon>
        <taxon>Endopterygota</taxon>
        <taxon>Coleoptera</taxon>
        <taxon>Polyphaga</taxon>
        <taxon>Cucujiformia</taxon>
        <taxon>Chrysomeloidea</taxon>
        <taxon>Chrysomelidae</taxon>
        <taxon>Galerucinae</taxon>
        <taxon>Alticini</taxon>
        <taxon>Psylliodes</taxon>
    </lineage>
</organism>
<dbReference type="EMBL" id="OV651818">
    <property type="protein sequence ID" value="CAH1112468.1"/>
    <property type="molecule type" value="Genomic_DNA"/>
</dbReference>